<dbReference type="OrthoDB" id="5244859at2"/>
<dbReference type="PANTHER" id="PTHR47505:SF1">
    <property type="entry name" value="DNA UTILIZATION PROTEIN YHGH"/>
    <property type="match status" value="1"/>
</dbReference>
<dbReference type="InterPro" id="IPR029057">
    <property type="entry name" value="PRTase-like"/>
</dbReference>
<gene>
    <name evidence="2" type="ORF">BDK92_4716</name>
</gene>
<comment type="similarity">
    <text evidence="1">Belongs to the ComF/GntX family.</text>
</comment>
<accession>A0A495JMV7</accession>
<organism evidence="2 3">
    <name type="scientific">Micromonospora pisi</name>
    <dbReference type="NCBI Taxonomy" id="589240"/>
    <lineage>
        <taxon>Bacteria</taxon>
        <taxon>Bacillati</taxon>
        <taxon>Actinomycetota</taxon>
        <taxon>Actinomycetes</taxon>
        <taxon>Micromonosporales</taxon>
        <taxon>Micromonosporaceae</taxon>
        <taxon>Micromonospora</taxon>
    </lineage>
</organism>
<dbReference type="Gene3D" id="3.40.50.2020">
    <property type="match status" value="1"/>
</dbReference>
<reference evidence="2 3" key="1">
    <citation type="submission" date="2018-10" db="EMBL/GenBank/DDBJ databases">
        <title>Sequencing the genomes of 1000 actinobacteria strains.</title>
        <authorList>
            <person name="Klenk H.-P."/>
        </authorList>
    </citation>
    <scope>NUCLEOTIDE SEQUENCE [LARGE SCALE GENOMIC DNA]</scope>
    <source>
        <strain evidence="2 3">DSM 45175</strain>
    </source>
</reference>
<evidence type="ECO:0000313" key="2">
    <source>
        <dbReference type="EMBL" id="RKR90346.1"/>
    </source>
</evidence>
<proteinExistence type="inferred from homology"/>
<dbReference type="CDD" id="cd06223">
    <property type="entry name" value="PRTases_typeI"/>
    <property type="match status" value="1"/>
</dbReference>
<dbReference type="GO" id="GO:0016757">
    <property type="term" value="F:glycosyltransferase activity"/>
    <property type="evidence" value="ECO:0007669"/>
    <property type="project" value="UniProtKB-KW"/>
</dbReference>
<keyword evidence="3" id="KW-1185">Reference proteome</keyword>
<keyword evidence="2" id="KW-0808">Transferase</keyword>
<dbReference type="InterPro" id="IPR000836">
    <property type="entry name" value="PRTase_dom"/>
</dbReference>
<dbReference type="AlphaFoldDB" id="A0A495JMV7"/>
<comment type="caution">
    <text evidence="2">The sequence shown here is derived from an EMBL/GenBank/DDBJ whole genome shotgun (WGS) entry which is preliminary data.</text>
</comment>
<dbReference type="PANTHER" id="PTHR47505">
    <property type="entry name" value="DNA UTILIZATION PROTEIN YHGH"/>
    <property type="match status" value="1"/>
</dbReference>
<evidence type="ECO:0000256" key="1">
    <source>
        <dbReference type="ARBA" id="ARBA00008007"/>
    </source>
</evidence>
<dbReference type="EMBL" id="RBKT01000001">
    <property type="protein sequence ID" value="RKR90346.1"/>
    <property type="molecule type" value="Genomic_DNA"/>
</dbReference>
<protein>
    <submittedName>
        <fullName evidence="2">Putative amidophosphoribosyltransferase</fullName>
    </submittedName>
</protein>
<evidence type="ECO:0000313" key="3">
    <source>
        <dbReference type="Proteomes" id="UP000277671"/>
    </source>
</evidence>
<dbReference type="Proteomes" id="UP000277671">
    <property type="component" value="Unassembled WGS sequence"/>
</dbReference>
<dbReference type="SUPFAM" id="SSF53271">
    <property type="entry name" value="PRTase-like"/>
    <property type="match status" value="1"/>
</dbReference>
<name>A0A495JMV7_9ACTN</name>
<sequence>MTGVWADLADLVLPAECAGCRVGRTALRHGVCVRCATALQLLRPTPVRPTPAPPGLPDCAALGGYEGELREALLTYKERGRHSLARPLGRLLAEVVAATAGAVSPVPPAPAGAPRAVLLIPVPGTAAAIRARHGDHLRRLARHTAHRLRASGWPVTLASPLRAQPRPDSATLDSAGRAAAAEAAFTLRERRLPALRRAAAGRVVIVLDDIVTTGVTLAAVTGVLRSAGVRVDAAAVLAATIRRVRR</sequence>
<dbReference type="InterPro" id="IPR051910">
    <property type="entry name" value="ComF/GntX_DNA_util-trans"/>
</dbReference>
<dbReference type="RefSeq" id="WP_121158632.1">
    <property type="nucleotide sequence ID" value="NZ_RBKT01000001.1"/>
</dbReference>
<keyword evidence="2" id="KW-0328">Glycosyltransferase</keyword>